<evidence type="ECO:0000259" key="4">
    <source>
        <dbReference type="Pfam" id="PF00263"/>
    </source>
</evidence>
<feature type="signal peptide" evidence="3">
    <location>
        <begin position="1"/>
        <end position="23"/>
    </location>
</feature>
<feature type="compositionally biased region" description="Polar residues" evidence="2">
    <location>
        <begin position="590"/>
        <end position="605"/>
    </location>
</feature>
<dbReference type="Pfam" id="PF00263">
    <property type="entry name" value="Secretin"/>
    <property type="match status" value="1"/>
</dbReference>
<keyword evidence="6" id="KW-1185">Reference proteome</keyword>
<evidence type="ECO:0000313" key="5">
    <source>
        <dbReference type="EMBL" id="APZ93812.1"/>
    </source>
</evidence>
<dbReference type="RefSeq" id="WP_077025215.1">
    <property type="nucleotide sequence ID" value="NZ_CP017641.1"/>
</dbReference>
<dbReference type="AlphaFoldDB" id="A0A1P8WIC9"/>
<feature type="domain" description="Type II/III secretion system secretin-like" evidence="4">
    <location>
        <begin position="256"/>
        <end position="414"/>
    </location>
</feature>
<dbReference type="InterPro" id="IPR004846">
    <property type="entry name" value="T2SS/T3SS_dom"/>
</dbReference>
<keyword evidence="3" id="KW-0732">Signal</keyword>
<dbReference type="PANTHER" id="PTHR30332">
    <property type="entry name" value="PROBABLE GENERAL SECRETION PATHWAY PROTEIN D"/>
    <property type="match status" value="1"/>
</dbReference>
<proteinExistence type="inferred from homology"/>
<sequence length="627" mass="67274" precursor="true">MQAHFLKTATLAMLLGISTSLVAHGQTAGTSPVYQTQPGPNSLSIYEKFTTILQHSARIKKVLDFDADVIQIDPVQGHPDQVTVYALKTGITTVTLIDEFDQFMKVEVLVKGDVRHLESYLRRLYPNDAIKVEEIKGAVLLGGWVTRPEHINEIFSIAEQFYPNVLNHMRIGGVQQVMLKAVIMEVNRSKLRQFGMNFGLVGDSSYLLSTPGPITPVTNLAVTGNSANATFSGFSKSSLSFGFMDPNNIFQAFVSALRTEGLLKIHAEPMVTTHNGQPAQLLNGGEAPVLVPAGLGTTAIEFKPFGIILNAVPHILGNGRLRLQIEPQVVERDFANAVVVDGITIPSFTVRRVSTQVEMNFGETLVIGGLVSKRESGTTAKLPFFGELPWIGAAFSNKQYDESETELIILVTPEYVAPMSPEQVPAGGPGKFTATPTDHELIWHGLLEVPRTGSDCDAVFNCSECSKNGYCDQHPHGQWGFGSGRCGGAGCGNGGGCTDCMSGTGQPMLIQPQVIQGSTAEPPVMMQQQSQQYPAGSGNYVSPQEGIRSPQAQQQERPESIFPDKVKQNSSAMSGSTSGRTTTGGASLVGYSQTITPEASTTGASTEEPVGQAKSTGFRGLLKPLMR</sequence>
<dbReference type="GO" id="GO:0015627">
    <property type="term" value="C:type II protein secretion system complex"/>
    <property type="evidence" value="ECO:0007669"/>
    <property type="project" value="TreeGrafter"/>
</dbReference>
<protein>
    <submittedName>
        <fullName evidence="5">Pectic enzymes secretion protein OutD</fullName>
    </submittedName>
</protein>
<accession>A0A1P8WIC9</accession>
<evidence type="ECO:0000256" key="2">
    <source>
        <dbReference type="SAM" id="MobiDB-lite"/>
    </source>
</evidence>
<reference evidence="5 6" key="1">
    <citation type="journal article" date="2016" name="Front. Microbiol.">
        <title>Fuerstia marisgermanicae gen. nov., sp. nov., an Unusual Member of the Phylum Planctomycetes from the German Wadden Sea.</title>
        <authorList>
            <person name="Kohn T."/>
            <person name="Heuer A."/>
            <person name="Jogler M."/>
            <person name="Vollmers J."/>
            <person name="Boedeker C."/>
            <person name="Bunk B."/>
            <person name="Rast P."/>
            <person name="Borchert D."/>
            <person name="Glockner I."/>
            <person name="Freese H.M."/>
            <person name="Klenk H.P."/>
            <person name="Overmann J."/>
            <person name="Kaster A.K."/>
            <person name="Rohde M."/>
            <person name="Wiegand S."/>
            <person name="Jogler C."/>
        </authorList>
    </citation>
    <scope>NUCLEOTIDE SEQUENCE [LARGE SCALE GENOMIC DNA]</scope>
    <source>
        <strain evidence="5 6">NH11</strain>
    </source>
</reference>
<feature type="compositionally biased region" description="Polar residues" evidence="2">
    <location>
        <begin position="526"/>
        <end position="542"/>
    </location>
</feature>
<evidence type="ECO:0000313" key="6">
    <source>
        <dbReference type="Proteomes" id="UP000187735"/>
    </source>
</evidence>
<feature type="region of interest" description="Disordered" evidence="2">
    <location>
        <begin position="525"/>
        <end position="627"/>
    </location>
</feature>
<feature type="compositionally biased region" description="Basic and acidic residues" evidence="2">
    <location>
        <begin position="556"/>
        <end position="567"/>
    </location>
</feature>
<gene>
    <name evidence="5" type="primary">outD_1</name>
    <name evidence="5" type="ORF">Fuma_03430</name>
</gene>
<feature type="compositionally biased region" description="Low complexity" evidence="2">
    <location>
        <begin position="570"/>
        <end position="586"/>
    </location>
</feature>
<dbReference type="InterPro" id="IPR001775">
    <property type="entry name" value="GspD/PilQ"/>
</dbReference>
<dbReference type="Proteomes" id="UP000187735">
    <property type="component" value="Chromosome"/>
</dbReference>
<dbReference type="STRING" id="1891926.Fuma_03430"/>
<feature type="chain" id="PRO_5010385087" evidence="3">
    <location>
        <begin position="24"/>
        <end position="627"/>
    </location>
</feature>
<dbReference type="PANTHER" id="PTHR30332:SF17">
    <property type="entry name" value="TYPE IV PILIATION SYSTEM PROTEIN DR_0774-RELATED"/>
    <property type="match status" value="1"/>
</dbReference>
<dbReference type="KEGG" id="fmr:Fuma_03430"/>
<name>A0A1P8WIC9_9PLAN</name>
<dbReference type="GO" id="GO:0009306">
    <property type="term" value="P:protein secretion"/>
    <property type="evidence" value="ECO:0007669"/>
    <property type="project" value="InterPro"/>
</dbReference>
<dbReference type="OrthoDB" id="9779724at2"/>
<dbReference type="InterPro" id="IPR050810">
    <property type="entry name" value="Bact_Secretion_Sys_Channel"/>
</dbReference>
<evidence type="ECO:0000256" key="1">
    <source>
        <dbReference type="RuleBase" id="RU004003"/>
    </source>
</evidence>
<dbReference type="PRINTS" id="PR00811">
    <property type="entry name" value="BCTERIALGSPD"/>
</dbReference>
<comment type="similarity">
    <text evidence="1">Belongs to the bacterial secretin family.</text>
</comment>
<organism evidence="5 6">
    <name type="scientific">Fuerstiella marisgermanici</name>
    <dbReference type="NCBI Taxonomy" id="1891926"/>
    <lineage>
        <taxon>Bacteria</taxon>
        <taxon>Pseudomonadati</taxon>
        <taxon>Planctomycetota</taxon>
        <taxon>Planctomycetia</taxon>
        <taxon>Planctomycetales</taxon>
        <taxon>Planctomycetaceae</taxon>
        <taxon>Fuerstiella</taxon>
    </lineage>
</organism>
<dbReference type="EMBL" id="CP017641">
    <property type="protein sequence ID" value="APZ93812.1"/>
    <property type="molecule type" value="Genomic_DNA"/>
</dbReference>
<evidence type="ECO:0000256" key="3">
    <source>
        <dbReference type="SAM" id="SignalP"/>
    </source>
</evidence>